<dbReference type="Gene3D" id="3.90.640.10">
    <property type="entry name" value="Actin, Chain A, domain 4"/>
    <property type="match status" value="1"/>
</dbReference>
<feature type="repeat" description="TPR" evidence="8">
    <location>
        <begin position="91"/>
        <end position="124"/>
    </location>
</feature>
<keyword evidence="13" id="KW-1185">Reference proteome</keyword>
<reference evidence="12 13" key="1">
    <citation type="journal article" date="2009" name="Science">
        <title>Green evolution and dynamic adaptations revealed by genomes of the marine picoeukaryotes Micromonas.</title>
        <authorList>
            <person name="Worden A.Z."/>
            <person name="Lee J.H."/>
            <person name="Mock T."/>
            <person name="Rouze P."/>
            <person name="Simmons M.P."/>
            <person name="Aerts A.L."/>
            <person name="Allen A.E."/>
            <person name="Cuvelier M.L."/>
            <person name="Derelle E."/>
            <person name="Everett M.V."/>
            <person name="Foulon E."/>
            <person name="Grimwood J."/>
            <person name="Gundlach H."/>
            <person name="Henrissat B."/>
            <person name="Napoli C."/>
            <person name="McDonald S.M."/>
            <person name="Parker M.S."/>
            <person name="Rombauts S."/>
            <person name="Salamov A."/>
            <person name="Von Dassow P."/>
            <person name="Badger J.H."/>
            <person name="Coutinho P.M."/>
            <person name="Demir E."/>
            <person name="Dubchak I."/>
            <person name="Gentemann C."/>
            <person name="Eikrem W."/>
            <person name="Gready J.E."/>
            <person name="John U."/>
            <person name="Lanier W."/>
            <person name="Lindquist E.A."/>
            <person name="Lucas S."/>
            <person name="Mayer K.F."/>
            <person name="Moreau H."/>
            <person name="Not F."/>
            <person name="Otillar R."/>
            <person name="Panaud O."/>
            <person name="Pangilinan J."/>
            <person name="Paulsen I."/>
            <person name="Piegu B."/>
            <person name="Poliakov A."/>
            <person name="Robbens S."/>
            <person name="Schmutz J."/>
            <person name="Toulza E."/>
            <person name="Wyss T."/>
            <person name="Zelensky A."/>
            <person name="Zhou K."/>
            <person name="Armbrust E.V."/>
            <person name="Bhattacharya D."/>
            <person name="Goodenough U.W."/>
            <person name="Van de Peer Y."/>
            <person name="Grigoriev I.V."/>
        </authorList>
    </citation>
    <scope>NUCLEOTIDE SEQUENCE [LARGE SCALE GENOMIC DNA]</scope>
    <source>
        <strain evidence="12 13">CCMP1545</strain>
    </source>
</reference>
<comment type="similarity">
    <text evidence="2 9">Belongs to the heat shock protein 70 family.</text>
</comment>
<dbReference type="RefSeq" id="XP_003064665.1">
    <property type="nucleotide sequence ID" value="XM_003064619.1"/>
</dbReference>
<comment type="subcellular location">
    <subcellularLocation>
        <location evidence="1">Cytoplasm</location>
    </subcellularLocation>
</comment>
<dbReference type="Proteomes" id="UP000001876">
    <property type="component" value="Unassembled WGS sequence"/>
</dbReference>
<feature type="compositionally biased region" description="Basic and acidic residues" evidence="11">
    <location>
        <begin position="11"/>
        <end position="29"/>
    </location>
</feature>
<dbReference type="FunFam" id="3.90.640.10:FF:000003">
    <property type="entry name" value="Molecular chaperone DnaK"/>
    <property type="match status" value="1"/>
</dbReference>
<feature type="repeat" description="TPR" evidence="8">
    <location>
        <begin position="23"/>
        <end position="56"/>
    </location>
</feature>
<dbReference type="Gene3D" id="2.60.34.10">
    <property type="entry name" value="Substrate Binding Domain Of DNAk, Chain A, domain 1"/>
    <property type="match status" value="1"/>
</dbReference>
<dbReference type="FunFam" id="1.25.40.10:FF:000020">
    <property type="entry name" value="Stress-induced phosphoprotein 1"/>
    <property type="match status" value="1"/>
</dbReference>
<dbReference type="STRING" id="564608.C1N9S5"/>
<evidence type="ECO:0000256" key="1">
    <source>
        <dbReference type="ARBA" id="ARBA00004496"/>
    </source>
</evidence>
<dbReference type="FunFam" id="2.60.34.10:FF:000012">
    <property type="entry name" value="Heat shock 70 kDa protein"/>
    <property type="match status" value="1"/>
</dbReference>
<evidence type="ECO:0000256" key="2">
    <source>
        <dbReference type="ARBA" id="ARBA00007381"/>
    </source>
</evidence>
<feature type="compositionally biased region" description="Basic residues" evidence="11">
    <location>
        <begin position="1"/>
        <end position="10"/>
    </location>
</feature>
<evidence type="ECO:0000256" key="8">
    <source>
        <dbReference type="PROSITE-ProRule" id="PRU00339"/>
    </source>
</evidence>
<evidence type="ECO:0000256" key="9">
    <source>
        <dbReference type="RuleBase" id="RU003322"/>
    </source>
</evidence>
<dbReference type="InterPro" id="IPR029047">
    <property type="entry name" value="HSP70_peptide-bd_sf"/>
</dbReference>
<dbReference type="GeneID" id="9690106"/>
<dbReference type="OMA" id="PCKKKSE"/>
<dbReference type="KEGG" id="mpp:MICPUCDRAFT_54607"/>
<dbReference type="Pfam" id="PF00012">
    <property type="entry name" value="HSP70"/>
    <property type="match status" value="1"/>
</dbReference>
<keyword evidence="12" id="KW-0346">Stress response</keyword>
<dbReference type="InterPro" id="IPR043129">
    <property type="entry name" value="ATPase_NBD"/>
</dbReference>
<dbReference type="GO" id="GO:0005737">
    <property type="term" value="C:cytoplasm"/>
    <property type="evidence" value="ECO:0007669"/>
    <property type="project" value="UniProtKB-SubCell"/>
</dbReference>
<dbReference type="GO" id="GO:0005524">
    <property type="term" value="F:ATP binding"/>
    <property type="evidence" value="ECO:0007669"/>
    <property type="project" value="UniProtKB-KW"/>
</dbReference>
<keyword evidence="6 8" id="KW-0802">TPR repeat</keyword>
<evidence type="ECO:0000313" key="12">
    <source>
        <dbReference type="EMBL" id="EEH50999.1"/>
    </source>
</evidence>
<dbReference type="PROSITE" id="PS50005">
    <property type="entry name" value="TPR"/>
    <property type="match status" value="2"/>
</dbReference>
<evidence type="ECO:0000256" key="11">
    <source>
        <dbReference type="SAM" id="MobiDB-lite"/>
    </source>
</evidence>
<dbReference type="InterPro" id="IPR013126">
    <property type="entry name" value="Hsp_70_fam"/>
</dbReference>
<dbReference type="PROSITE" id="PS01036">
    <property type="entry name" value="HSP70_3"/>
    <property type="match status" value="1"/>
</dbReference>
<dbReference type="SMART" id="SM00028">
    <property type="entry name" value="TPR"/>
    <property type="match status" value="3"/>
</dbReference>
<evidence type="ECO:0000256" key="5">
    <source>
        <dbReference type="ARBA" id="ARBA00022741"/>
    </source>
</evidence>
<dbReference type="OrthoDB" id="2401965at2759"/>
<dbReference type="PANTHER" id="PTHR19375">
    <property type="entry name" value="HEAT SHOCK PROTEIN 70KDA"/>
    <property type="match status" value="1"/>
</dbReference>
<keyword evidence="4" id="KW-0677">Repeat</keyword>
<dbReference type="eggNOG" id="KOG0548">
    <property type="taxonomic scope" value="Eukaryota"/>
</dbReference>
<dbReference type="Gene3D" id="1.25.40.10">
    <property type="entry name" value="Tetratricopeptide repeat domain"/>
    <property type="match status" value="1"/>
</dbReference>
<protein>
    <submittedName>
        <fullName evidence="12">Heat shock protein 70 with TPR repeat</fullName>
    </submittedName>
</protein>
<dbReference type="FunFam" id="3.30.30.30:FF:000001">
    <property type="entry name" value="heat shock 70 kDa protein-like"/>
    <property type="match status" value="1"/>
</dbReference>
<dbReference type="InterPro" id="IPR018181">
    <property type="entry name" value="Heat_shock_70_CS"/>
</dbReference>
<feature type="coiled-coil region" evidence="10">
    <location>
        <begin position="682"/>
        <end position="709"/>
    </location>
</feature>
<evidence type="ECO:0000256" key="7">
    <source>
        <dbReference type="ARBA" id="ARBA00022840"/>
    </source>
</evidence>
<dbReference type="PRINTS" id="PR00301">
    <property type="entry name" value="HEATSHOCK70"/>
</dbReference>
<dbReference type="InterPro" id="IPR019734">
    <property type="entry name" value="TPR_rpt"/>
</dbReference>
<dbReference type="AlphaFoldDB" id="C1N9S5"/>
<proteinExistence type="inferred from homology"/>
<name>C1N9S5_MICPC</name>
<dbReference type="Gene3D" id="3.30.30.30">
    <property type="match status" value="1"/>
</dbReference>
<dbReference type="Gene3D" id="3.30.420.40">
    <property type="match status" value="2"/>
</dbReference>
<keyword evidence="10" id="KW-0175">Coiled coil</keyword>
<dbReference type="EMBL" id="GG663752">
    <property type="protein sequence ID" value="EEH50999.1"/>
    <property type="molecule type" value="Genomic_DNA"/>
</dbReference>
<dbReference type="FunFam" id="3.30.420.40:FF:000004">
    <property type="entry name" value="Molecular chaperone DnaK"/>
    <property type="match status" value="1"/>
</dbReference>
<dbReference type="PROSITE" id="PS00329">
    <property type="entry name" value="HSP70_2"/>
    <property type="match status" value="1"/>
</dbReference>
<dbReference type="InterPro" id="IPR011990">
    <property type="entry name" value="TPR-like_helical_dom_sf"/>
</dbReference>
<evidence type="ECO:0000256" key="3">
    <source>
        <dbReference type="ARBA" id="ARBA00022490"/>
    </source>
</evidence>
<dbReference type="SUPFAM" id="SSF48452">
    <property type="entry name" value="TPR-like"/>
    <property type="match status" value="1"/>
</dbReference>
<dbReference type="SUPFAM" id="SSF100920">
    <property type="entry name" value="Heat shock protein 70kD (HSP70), peptide-binding domain"/>
    <property type="match status" value="1"/>
</dbReference>
<dbReference type="eggNOG" id="KOG0101">
    <property type="taxonomic scope" value="Eukaryota"/>
</dbReference>
<evidence type="ECO:0000313" key="13">
    <source>
        <dbReference type="Proteomes" id="UP000001876"/>
    </source>
</evidence>
<accession>C1N9S5</accession>
<keyword evidence="3" id="KW-0963">Cytoplasm</keyword>
<gene>
    <name evidence="12" type="ORF">MICPUCDRAFT_54607</name>
</gene>
<dbReference type="CDD" id="cd24028">
    <property type="entry name" value="ASKHA_NBD_HSP70_HSPA1-like"/>
    <property type="match status" value="1"/>
</dbReference>
<sequence>MPPKRKGKKPIKSDVTPEARKEAAGHKDLGNKDFVAGNYDDAAKHFSAAIEADPTDHIFYSNRSACYASVGKLSAAVSDAERCIELKPEWGKGYSRLGTALFKRNDLDGAQKAFAGGLAVDPNNVQCDDGLAEVKAAKAKREKLAADRAAADLEHMSMDPTDRYVIGIDLGTTYSCVSVWKDGEAQVLANSEGDRTTPSWVAFTDDGRVVGDAAKRQAAQNTKRTLFNVKRIIGRQFSECGEELKLFPFTVKEGDGGKPLIEVEVDEEMKTFTPEQISAMVLEKMKKTAEVALGCPIKKAVITVPAYFNDAQRRQTKDAGAIAGLDVLRIINEPTAAALAYGLDKNNTEGGEGEGGKPKEQTILVFDLGGGTFDVSLLKIEDGVFTVLATAGDTHLGGEDFDSALAEDVAAQHKKKAGADIFTGDDKAQRKLRTACERAKRMLSSSTGATVECFVGEHEIAMPYTRARFEKVCEPLFQRCVDSVKRVLADASIKKEAVDEIVLVGGSTRVPRVQQILSDFFDGKSLCKSVHPDEAVAFGAAVQGAILSGARDAATSNLLLVDVIPLSLGVECEGKQFAKVVPRNTPVPCKKKSEFTTVYDYQDEIDVRIFEGERSNCDGNHLLGEFQITGVERAKKGEPKIDVQFEVNTNGLLTVTARDRETGANAEVKLQHDRGRLSPEEIQRMCAEAEAMRAEDERAEREFEAAMERGEM</sequence>
<organism evidence="13">
    <name type="scientific">Micromonas pusilla (strain CCMP1545)</name>
    <name type="common">Picoplanktonic green alga</name>
    <dbReference type="NCBI Taxonomy" id="564608"/>
    <lineage>
        <taxon>Eukaryota</taxon>
        <taxon>Viridiplantae</taxon>
        <taxon>Chlorophyta</taxon>
        <taxon>Mamiellophyceae</taxon>
        <taxon>Mamiellales</taxon>
        <taxon>Mamiellaceae</taxon>
        <taxon>Micromonas</taxon>
    </lineage>
</organism>
<keyword evidence="5 9" id="KW-0547">Nucleotide-binding</keyword>
<evidence type="ECO:0000256" key="6">
    <source>
        <dbReference type="ARBA" id="ARBA00022803"/>
    </source>
</evidence>
<dbReference type="GO" id="GO:0140662">
    <property type="term" value="F:ATP-dependent protein folding chaperone"/>
    <property type="evidence" value="ECO:0007669"/>
    <property type="project" value="InterPro"/>
</dbReference>
<dbReference type="SUPFAM" id="SSF53067">
    <property type="entry name" value="Actin-like ATPase domain"/>
    <property type="match status" value="2"/>
</dbReference>
<dbReference type="PROSITE" id="PS00297">
    <property type="entry name" value="HSP70_1"/>
    <property type="match status" value="1"/>
</dbReference>
<evidence type="ECO:0000256" key="10">
    <source>
        <dbReference type="SAM" id="Coils"/>
    </source>
</evidence>
<evidence type="ECO:0000256" key="4">
    <source>
        <dbReference type="ARBA" id="ARBA00022737"/>
    </source>
</evidence>
<feature type="region of interest" description="Disordered" evidence="11">
    <location>
        <begin position="1"/>
        <end position="29"/>
    </location>
</feature>
<keyword evidence="7 9" id="KW-0067">ATP-binding</keyword>